<comment type="caution">
    <text evidence="4">The sequence shown here is derived from an EMBL/GenBank/DDBJ whole genome shotgun (WGS) entry which is preliminary data.</text>
</comment>
<keyword evidence="5" id="KW-1185">Reference proteome</keyword>
<evidence type="ECO:0000313" key="5">
    <source>
        <dbReference type="Proteomes" id="UP001447188"/>
    </source>
</evidence>
<evidence type="ECO:0000313" key="4">
    <source>
        <dbReference type="EMBL" id="KAL0635160.1"/>
    </source>
</evidence>
<protein>
    <submittedName>
        <fullName evidence="4">Uncharacterized protein</fullName>
    </submittedName>
</protein>
<dbReference type="InterPro" id="IPR036770">
    <property type="entry name" value="Ankyrin_rpt-contain_sf"/>
</dbReference>
<name>A0ABR3GGY2_9PEZI</name>
<proteinExistence type="predicted"/>
<dbReference type="EMBL" id="JBBBZM010000076">
    <property type="protein sequence ID" value="KAL0635160.1"/>
    <property type="molecule type" value="Genomic_DNA"/>
</dbReference>
<reference evidence="4 5" key="1">
    <citation type="submission" date="2024-02" db="EMBL/GenBank/DDBJ databases">
        <title>Discinaceae phylogenomics.</title>
        <authorList>
            <person name="Dirks A.C."/>
            <person name="James T.Y."/>
        </authorList>
    </citation>
    <scope>NUCLEOTIDE SEQUENCE [LARGE SCALE GENOMIC DNA]</scope>
    <source>
        <strain evidence="4 5">ACD0624</strain>
    </source>
</reference>
<keyword evidence="1" id="KW-0677">Repeat</keyword>
<evidence type="ECO:0000256" key="3">
    <source>
        <dbReference type="PROSITE-ProRule" id="PRU00023"/>
    </source>
</evidence>
<organism evidence="4 5">
    <name type="scientific">Discina gigas</name>
    <dbReference type="NCBI Taxonomy" id="1032678"/>
    <lineage>
        <taxon>Eukaryota</taxon>
        <taxon>Fungi</taxon>
        <taxon>Dikarya</taxon>
        <taxon>Ascomycota</taxon>
        <taxon>Pezizomycotina</taxon>
        <taxon>Pezizomycetes</taxon>
        <taxon>Pezizales</taxon>
        <taxon>Discinaceae</taxon>
        <taxon>Discina</taxon>
    </lineage>
</organism>
<dbReference type="SUPFAM" id="SSF48403">
    <property type="entry name" value="Ankyrin repeat"/>
    <property type="match status" value="1"/>
</dbReference>
<dbReference type="Proteomes" id="UP001447188">
    <property type="component" value="Unassembled WGS sequence"/>
</dbReference>
<dbReference type="SMART" id="SM00248">
    <property type="entry name" value="ANK"/>
    <property type="match status" value="2"/>
</dbReference>
<dbReference type="PROSITE" id="PS50088">
    <property type="entry name" value="ANK_REPEAT"/>
    <property type="match status" value="1"/>
</dbReference>
<dbReference type="PROSITE" id="PS50297">
    <property type="entry name" value="ANK_REP_REGION"/>
    <property type="match status" value="1"/>
</dbReference>
<dbReference type="Pfam" id="PF12796">
    <property type="entry name" value="Ank_2"/>
    <property type="match status" value="1"/>
</dbReference>
<gene>
    <name evidence="4" type="ORF">Q9L58_005885</name>
</gene>
<evidence type="ECO:0000256" key="2">
    <source>
        <dbReference type="ARBA" id="ARBA00023043"/>
    </source>
</evidence>
<dbReference type="InterPro" id="IPR002110">
    <property type="entry name" value="Ankyrin_rpt"/>
</dbReference>
<feature type="repeat" description="ANK" evidence="3">
    <location>
        <begin position="92"/>
        <end position="124"/>
    </location>
</feature>
<sequence>MPLPLTSLAPELMIQIASSLDPRTVLALTHTCPMFAYLLCVFNREYTIDQDISGHSYTPLQYFVSRGIERVVIHLLEQGTDPNQVVLTHSKRQTTPLILAVHLQSASMVSLLLQYGASVDDQGCTGNDCDESTPLPGGEAGNAVIQYDNPSVRERSSSEPPEIAQIIHLLLDAGADVEAAIRGDRTPLHIACCI</sequence>
<accession>A0ABR3GGY2</accession>
<dbReference type="Gene3D" id="1.25.40.20">
    <property type="entry name" value="Ankyrin repeat-containing domain"/>
    <property type="match status" value="2"/>
</dbReference>
<dbReference type="PANTHER" id="PTHR24198:SF165">
    <property type="entry name" value="ANKYRIN REPEAT-CONTAINING PROTEIN-RELATED"/>
    <property type="match status" value="1"/>
</dbReference>
<evidence type="ECO:0000256" key="1">
    <source>
        <dbReference type="ARBA" id="ARBA00022737"/>
    </source>
</evidence>
<dbReference type="PANTHER" id="PTHR24198">
    <property type="entry name" value="ANKYRIN REPEAT AND PROTEIN KINASE DOMAIN-CONTAINING PROTEIN"/>
    <property type="match status" value="1"/>
</dbReference>
<keyword evidence="2 3" id="KW-0040">ANK repeat</keyword>